<evidence type="ECO:0000256" key="1">
    <source>
        <dbReference type="ARBA" id="ARBA00010458"/>
    </source>
</evidence>
<dbReference type="PANTHER" id="PTHR12655:SF0">
    <property type="entry name" value="ACYL-COENZYME A THIOESTERASE 9, MITOCHONDRIAL"/>
    <property type="match status" value="1"/>
</dbReference>
<keyword evidence="7" id="KW-1185">Reference proteome</keyword>
<keyword evidence="4" id="KW-0809">Transit peptide</keyword>
<evidence type="ECO:0000256" key="4">
    <source>
        <dbReference type="ARBA" id="ARBA00022946"/>
    </source>
</evidence>
<dbReference type="Proteomes" id="UP000095023">
    <property type="component" value="Unassembled WGS sequence"/>
</dbReference>
<dbReference type="CDD" id="cd03442">
    <property type="entry name" value="BFIT_BACH"/>
    <property type="match status" value="2"/>
</dbReference>
<feature type="domain" description="HotDog ACOT-type" evidence="5">
    <location>
        <begin position="105"/>
        <end position="233"/>
    </location>
</feature>
<keyword evidence="3" id="KW-0378">Hydrolase</keyword>
<evidence type="ECO:0000256" key="3">
    <source>
        <dbReference type="ARBA" id="ARBA00022801"/>
    </source>
</evidence>
<evidence type="ECO:0000313" key="7">
    <source>
        <dbReference type="Proteomes" id="UP000095023"/>
    </source>
</evidence>
<keyword evidence="2" id="KW-0677">Repeat</keyword>
<accession>A0A1E4TFE5</accession>
<dbReference type="InterPro" id="IPR033120">
    <property type="entry name" value="HOTDOG_ACOT"/>
</dbReference>
<dbReference type="Gene3D" id="3.10.129.10">
    <property type="entry name" value="Hotdog Thioesterase"/>
    <property type="match status" value="2"/>
</dbReference>
<dbReference type="FunFam" id="3.10.129.10:FF:000032">
    <property type="entry name" value="Acyl-CoA thioester hydrolase"/>
    <property type="match status" value="1"/>
</dbReference>
<dbReference type="PROSITE" id="PS51770">
    <property type="entry name" value="HOTDOG_ACOT"/>
    <property type="match status" value="2"/>
</dbReference>
<name>A0A1E4TFE5_9ASCO</name>
<dbReference type="GO" id="GO:0005739">
    <property type="term" value="C:mitochondrion"/>
    <property type="evidence" value="ECO:0007669"/>
    <property type="project" value="TreeGrafter"/>
</dbReference>
<evidence type="ECO:0000259" key="5">
    <source>
        <dbReference type="PROSITE" id="PS51770"/>
    </source>
</evidence>
<feature type="domain" description="HotDog ACOT-type" evidence="5">
    <location>
        <begin position="300"/>
        <end position="418"/>
    </location>
</feature>
<comment type="similarity">
    <text evidence="1">Belongs to the acyl coenzyme A hydrolase family.</text>
</comment>
<organism evidence="6 7">
    <name type="scientific">Tortispora caseinolytica NRRL Y-17796</name>
    <dbReference type="NCBI Taxonomy" id="767744"/>
    <lineage>
        <taxon>Eukaryota</taxon>
        <taxon>Fungi</taxon>
        <taxon>Dikarya</taxon>
        <taxon>Ascomycota</taxon>
        <taxon>Saccharomycotina</taxon>
        <taxon>Trigonopsidomycetes</taxon>
        <taxon>Trigonopsidales</taxon>
        <taxon>Trigonopsidaceae</taxon>
        <taxon>Tortispora</taxon>
    </lineage>
</organism>
<dbReference type="PANTHER" id="PTHR12655">
    <property type="entry name" value="ACYL-COA THIOESTERASE"/>
    <property type="match status" value="1"/>
</dbReference>
<gene>
    <name evidence="6" type="ORF">CANCADRAFT_106941</name>
</gene>
<dbReference type="GO" id="GO:0006637">
    <property type="term" value="P:acyl-CoA metabolic process"/>
    <property type="evidence" value="ECO:0007669"/>
    <property type="project" value="TreeGrafter"/>
</dbReference>
<proteinExistence type="inferred from homology"/>
<protein>
    <recommendedName>
        <fullName evidence="5">HotDog ACOT-type domain-containing protein</fullName>
    </recommendedName>
</protein>
<dbReference type="SUPFAM" id="SSF54637">
    <property type="entry name" value="Thioesterase/thiol ester dehydrase-isomerase"/>
    <property type="match status" value="2"/>
</dbReference>
<dbReference type="EMBL" id="KV453842">
    <property type="protein sequence ID" value="ODV90476.1"/>
    <property type="molecule type" value="Genomic_DNA"/>
</dbReference>
<evidence type="ECO:0000256" key="2">
    <source>
        <dbReference type="ARBA" id="ARBA00022737"/>
    </source>
</evidence>
<dbReference type="GO" id="GO:0047617">
    <property type="term" value="F:fatty acyl-CoA hydrolase activity"/>
    <property type="evidence" value="ECO:0007669"/>
    <property type="project" value="TreeGrafter"/>
</dbReference>
<sequence length="461" mass="52040">MIGRSGSRLVHAAAQISQLSRLKCANSLNTRWSSTTSKDHVPQMFEPAAASGKSPMRRKYTWIEALTKLRAAKRRGDFTGASLEPQLPAVPTLTNKSMSDSYTEVRLNLKSDKWLMDVYCNAAGRLRIGQIFQDLDALAGVIAHKHCLPYEPFLVTASVDRVYMLKRMETVQDLILAGAVTWTGRSSVEITICVDAKSESDTDQPGGPDRLADFKSRNRYLVANFTFVARNPTTNKAYPINHIEPSTENERKLFEQGERHNMNKKRERDDNLDISPPSNEESLLIYNLIQHPPPECIRVADTTMKSTMIMQPQYRNLHSFMIFGGYLLRQTFELAYCCVAALSHHTPRFYSMDTTSFRNPVPVGSVLYMTAAACYSEPQDEGSTIVQIVVDTVVRDILHGTTTPTGQFTYSFYVHTHVDIVPETYQEALRYLQGRRTALATRMEHPSTLNSDDTPHELVFE</sequence>
<dbReference type="InterPro" id="IPR029069">
    <property type="entry name" value="HotDog_dom_sf"/>
</dbReference>
<dbReference type="AlphaFoldDB" id="A0A1E4TFE5"/>
<dbReference type="OrthoDB" id="331699at2759"/>
<evidence type="ECO:0000313" key="6">
    <source>
        <dbReference type="EMBL" id="ODV90476.1"/>
    </source>
</evidence>
<reference evidence="7" key="1">
    <citation type="submission" date="2016-02" db="EMBL/GenBank/DDBJ databases">
        <title>Comparative genomics of biotechnologically important yeasts.</title>
        <authorList>
            <consortium name="DOE Joint Genome Institute"/>
            <person name="Riley R."/>
            <person name="Haridas S."/>
            <person name="Wolfe K.H."/>
            <person name="Lopes M.R."/>
            <person name="Hittinger C.T."/>
            <person name="Goker M."/>
            <person name="Salamov A."/>
            <person name="Wisecaver J."/>
            <person name="Long T.M."/>
            <person name="Aerts A.L."/>
            <person name="Barry K."/>
            <person name="Choi C."/>
            <person name="Clum A."/>
            <person name="Coughlan A.Y."/>
            <person name="Deshpande S."/>
            <person name="Douglass A.P."/>
            <person name="Hanson S.J."/>
            <person name="Klenk H.-P."/>
            <person name="Labutti K."/>
            <person name="Lapidus A."/>
            <person name="Lindquist E."/>
            <person name="Lipzen A."/>
            <person name="Meier-Kolthoff J.P."/>
            <person name="Ohm R.A."/>
            <person name="Otillar R.P."/>
            <person name="Pangilinan J."/>
            <person name="Peng Y."/>
            <person name="Rokas A."/>
            <person name="Rosa C.A."/>
            <person name="Scheuner C."/>
            <person name="Sibirny A.A."/>
            <person name="Slot J.C."/>
            <person name="Stielow J.B."/>
            <person name="Sun H."/>
            <person name="Kurtzman C.P."/>
            <person name="Blackwell M."/>
            <person name="Jeffries T.W."/>
            <person name="Grigoriev I.V."/>
        </authorList>
    </citation>
    <scope>NUCLEOTIDE SEQUENCE [LARGE SCALE GENOMIC DNA]</scope>
    <source>
        <strain evidence="7">NRRL Y-17796</strain>
    </source>
</reference>